<dbReference type="AlphaFoldDB" id="A0A0D3CVY7"/>
<dbReference type="InterPro" id="IPR010989">
    <property type="entry name" value="SNARE"/>
</dbReference>
<dbReference type="PANTHER" id="PTHR21230:SF98">
    <property type="entry name" value="VESICLE TRANSPORT V-SNARE N-TERMINAL DOMAIN-CONTAINING PROTEIN"/>
    <property type="match status" value="1"/>
</dbReference>
<organism evidence="10 11">
    <name type="scientific">Brassica oleracea var. oleracea</name>
    <dbReference type="NCBI Taxonomy" id="109376"/>
    <lineage>
        <taxon>Eukaryota</taxon>
        <taxon>Viridiplantae</taxon>
        <taxon>Streptophyta</taxon>
        <taxon>Embryophyta</taxon>
        <taxon>Tracheophyta</taxon>
        <taxon>Spermatophyta</taxon>
        <taxon>Magnoliopsida</taxon>
        <taxon>eudicotyledons</taxon>
        <taxon>Gunneridae</taxon>
        <taxon>Pentapetalae</taxon>
        <taxon>rosids</taxon>
        <taxon>malvids</taxon>
        <taxon>Brassicales</taxon>
        <taxon>Brassicaceae</taxon>
        <taxon>Brassiceae</taxon>
        <taxon>Brassica</taxon>
    </lineage>
</organism>
<evidence type="ECO:0000256" key="2">
    <source>
        <dbReference type="ARBA" id="ARBA00006108"/>
    </source>
</evidence>
<dbReference type="PANTHER" id="PTHR21230">
    <property type="entry name" value="VESICLE TRANSPORT V-SNARE PROTEIN VTI1-RELATED"/>
    <property type="match status" value="1"/>
</dbReference>
<evidence type="ECO:0000256" key="3">
    <source>
        <dbReference type="ARBA" id="ARBA00022448"/>
    </source>
</evidence>
<keyword evidence="3" id="KW-0813">Transport</keyword>
<dbReference type="GO" id="GO:0031902">
    <property type="term" value="C:late endosome membrane"/>
    <property type="evidence" value="ECO:0007669"/>
    <property type="project" value="TreeGrafter"/>
</dbReference>
<dbReference type="Pfam" id="PF05008">
    <property type="entry name" value="V-SNARE"/>
    <property type="match status" value="1"/>
</dbReference>
<keyword evidence="6" id="KW-1133">Transmembrane helix</keyword>
<evidence type="ECO:0000256" key="8">
    <source>
        <dbReference type="ARBA" id="ARBA00023136"/>
    </source>
</evidence>
<evidence type="ECO:0000256" key="7">
    <source>
        <dbReference type="ARBA" id="ARBA00023054"/>
    </source>
</evidence>
<dbReference type="InterPro" id="IPR038407">
    <property type="entry name" value="v-SNARE_N_sf"/>
</dbReference>
<dbReference type="Gene3D" id="1.20.58.400">
    <property type="entry name" value="t-snare proteins"/>
    <property type="match status" value="1"/>
</dbReference>
<evidence type="ECO:0000256" key="4">
    <source>
        <dbReference type="ARBA" id="ARBA00022692"/>
    </source>
</evidence>
<dbReference type="HOGENOM" id="CLU_1951785_0_0_1"/>
<dbReference type="InterPro" id="IPR007705">
    <property type="entry name" value="Vesicle_trsprt_v-SNARE_N"/>
</dbReference>
<dbReference type="Gramene" id="Bo6g081530.1">
    <property type="protein sequence ID" value="Bo6g081530.1"/>
    <property type="gene ID" value="Bo6g081530"/>
</dbReference>
<dbReference type="GO" id="GO:0031201">
    <property type="term" value="C:SNARE complex"/>
    <property type="evidence" value="ECO:0007669"/>
    <property type="project" value="TreeGrafter"/>
</dbReference>
<keyword evidence="11" id="KW-1185">Reference proteome</keyword>
<protein>
    <recommendedName>
        <fullName evidence="9">Vesicle transport v-SNARE N-terminal domain-containing protein</fullName>
    </recommendedName>
</protein>
<evidence type="ECO:0000259" key="9">
    <source>
        <dbReference type="Pfam" id="PF05008"/>
    </source>
</evidence>
<dbReference type="GO" id="GO:0005484">
    <property type="term" value="F:SNAP receptor activity"/>
    <property type="evidence" value="ECO:0007669"/>
    <property type="project" value="TreeGrafter"/>
</dbReference>
<dbReference type="OMA" id="LYFKITH"/>
<dbReference type="GO" id="GO:0005789">
    <property type="term" value="C:endoplasmic reticulum membrane"/>
    <property type="evidence" value="ECO:0007669"/>
    <property type="project" value="TreeGrafter"/>
</dbReference>
<evidence type="ECO:0000313" key="10">
    <source>
        <dbReference type="EnsemblPlants" id="Bo6g081530.1"/>
    </source>
</evidence>
<dbReference type="GO" id="GO:0006906">
    <property type="term" value="P:vesicle fusion"/>
    <property type="evidence" value="ECO:0007669"/>
    <property type="project" value="TreeGrafter"/>
</dbReference>
<keyword evidence="8" id="KW-0472">Membrane</keyword>
<dbReference type="SMR" id="A0A0D3CVY7"/>
<keyword evidence="7" id="KW-0175">Coiled coil</keyword>
<reference evidence="10" key="2">
    <citation type="submission" date="2015-03" db="UniProtKB">
        <authorList>
            <consortium name="EnsemblPlants"/>
        </authorList>
    </citation>
    <scope>IDENTIFICATION</scope>
</reference>
<keyword evidence="5" id="KW-0653">Protein transport</keyword>
<feature type="domain" description="Vesicle transport v-SNARE N-terminal" evidence="9">
    <location>
        <begin position="1"/>
        <end position="37"/>
    </location>
</feature>
<accession>A0A0D3CVY7</accession>
<dbReference type="GO" id="GO:0000149">
    <property type="term" value="F:SNARE binding"/>
    <property type="evidence" value="ECO:0007669"/>
    <property type="project" value="TreeGrafter"/>
</dbReference>
<keyword evidence="4" id="KW-0812">Transmembrane</keyword>
<dbReference type="Gene3D" id="1.20.5.110">
    <property type="match status" value="1"/>
</dbReference>
<dbReference type="GO" id="GO:0012507">
    <property type="term" value="C:ER to Golgi transport vesicle membrane"/>
    <property type="evidence" value="ECO:0007669"/>
    <property type="project" value="TreeGrafter"/>
</dbReference>
<comment type="similarity">
    <text evidence="2">Belongs to the VTI1 family.</text>
</comment>
<evidence type="ECO:0000256" key="6">
    <source>
        <dbReference type="ARBA" id="ARBA00022989"/>
    </source>
</evidence>
<evidence type="ECO:0000256" key="1">
    <source>
        <dbReference type="ARBA" id="ARBA00004211"/>
    </source>
</evidence>
<comment type="subcellular location">
    <subcellularLocation>
        <location evidence="1">Membrane</location>
        <topology evidence="1">Single-pass type IV membrane protein</topology>
    </subcellularLocation>
</comment>
<reference evidence="10 11" key="1">
    <citation type="journal article" date="2014" name="Genome Biol.">
        <title>Transcriptome and methylome profiling reveals relics of genome dominance in the mesopolyploid Brassica oleracea.</title>
        <authorList>
            <person name="Parkin I.A."/>
            <person name="Koh C."/>
            <person name="Tang H."/>
            <person name="Robinson S.J."/>
            <person name="Kagale S."/>
            <person name="Clarke W.E."/>
            <person name="Town C.D."/>
            <person name="Nixon J."/>
            <person name="Krishnakumar V."/>
            <person name="Bidwell S.L."/>
            <person name="Denoeud F."/>
            <person name="Belcram H."/>
            <person name="Links M.G."/>
            <person name="Just J."/>
            <person name="Clarke C."/>
            <person name="Bender T."/>
            <person name="Huebert T."/>
            <person name="Mason A.S."/>
            <person name="Pires J.C."/>
            <person name="Barker G."/>
            <person name="Moore J."/>
            <person name="Walley P.G."/>
            <person name="Manoli S."/>
            <person name="Batley J."/>
            <person name="Edwards D."/>
            <person name="Nelson M.N."/>
            <person name="Wang X."/>
            <person name="Paterson A.H."/>
            <person name="King G."/>
            <person name="Bancroft I."/>
            <person name="Chalhoub B."/>
            <person name="Sharpe A.G."/>
        </authorList>
    </citation>
    <scope>NUCLEOTIDE SEQUENCE</scope>
    <source>
        <strain evidence="10 11">cv. TO1000</strain>
    </source>
</reference>
<evidence type="ECO:0000256" key="5">
    <source>
        <dbReference type="ARBA" id="ARBA00022927"/>
    </source>
</evidence>
<dbReference type="eggNOG" id="KOG1666">
    <property type="taxonomic scope" value="Eukaryota"/>
</dbReference>
<dbReference type="GO" id="GO:0006886">
    <property type="term" value="P:intracellular protein transport"/>
    <property type="evidence" value="ECO:0007669"/>
    <property type="project" value="InterPro"/>
</dbReference>
<name>A0A0D3CVY7_BRAOL</name>
<evidence type="ECO:0000313" key="11">
    <source>
        <dbReference type="Proteomes" id="UP000032141"/>
    </source>
</evidence>
<dbReference type="SUPFAM" id="SSF47661">
    <property type="entry name" value="t-snare proteins"/>
    <property type="match status" value="1"/>
</dbReference>
<proteinExistence type="inferred from homology"/>
<sequence>MDLEARSLQPSAKALCLSKLREYKSDLNQLKKDFKRVSSPYANQSTCEELMEPGMADVHAMPESLHYCCPSRNQLIRWEISSVVEILSQQRQTLLYAHTKGLNDAIDKSKKVLTAMSRRIRRNKWIVGL</sequence>
<dbReference type="STRING" id="109376.A0A0D3CVY7"/>
<dbReference type="Proteomes" id="UP000032141">
    <property type="component" value="Chromosome C6"/>
</dbReference>
<dbReference type="EnsemblPlants" id="Bo6g081530.1">
    <property type="protein sequence ID" value="Bo6g081530.1"/>
    <property type="gene ID" value="Bo6g081530"/>
</dbReference>
<dbReference type="GO" id="GO:0005794">
    <property type="term" value="C:Golgi apparatus"/>
    <property type="evidence" value="ECO:0007669"/>
    <property type="project" value="TreeGrafter"/>
</dbReference>